<dbReference type="Pfam" id="PF07511">
    <property type="entry name" value="DUF1525"/>
    <property type="match status" value="1"/>
</dbReference>
<gene>
    <name evidence="2" type="ORF">AB6T85_20550</name>
</gene>
<organism evidence="2 3">
    <name type="scientific">Erwinia aeris</name>
    <dbReference type="NCBI Taxonomy" id="3239803"/>
    <lineage>
        <taxon>Bacteria</taxon>
        <taxon>Pseudomonadati</taxon>
        <taxon>Pseudomonadota</taxon>
        <taxon>Gammaproteobacteria</taxon>
        <taxon>Enterobacterales</taxon>
        <taxon>Erwiniaceae</taxon>
        <taxon>Erwinia</taxon>
    </lineage>
</organism>
<dbReference type="InterPro" id="IPR011090">
    <property type="entry name" value="Integr_conj_element_PFL4709"/>
</dbReference>
<dbReference type="RefSeq" id="WP_369896528.1">
    <property type="nucleotide sequence ID" value="NZ_JBGFFX010000015.1"/>
</dbReference>
<dbReference type="NCBIfam" id="TIGR03757">
    <property type="entry name" value="conj_TIGR03757"/>
    <property type="match status" value="1"/>
</dbReference>
<dbReference type="EMBL" id="JBGFFX010000015">
    <property type="protein sequence ID" value="MEY8772803.1"/>
    <property type="molecule type" value="Genomic_DNA"/>
</dbReference>
<comment type="caution">
    <text evidence="2">The sequence shown here is derived from an EMBL/GenBank/DDBJ whole genome shotgun (WGS) entry which is preliminary data.</text>
</comment>
<dbReference type="Proteomes" id="UP001565243">
    <property type="component" value="Unassembled WGS sequence"/>
</dbReference>
<protein>
    <submittedName>
        <fullName evidence="2">TIGR03757 family integrating conjugative element protein</fullName>
    </submittedName>
</protein>
<feature type="signal peptide" evidence="1">
    <location>
        <begin position="1"/>
        <end position="19"/>
    </location>
</feature>
<evidence type="ECO:0000313" key="2">
    <source>
        <dbReference type="EMBL" id="MEY8772803.1"/>
    </source>
</evidence>
<name>A0ABV4EDB9_9GAMM</name>
<sequence length="131" mass="14466">MRIRTLLFFSLLIPIQVMAGTVVFTDAQHPPLNLTADAEVVWLDGPDRLQQAIFSDLSSDPQQAALQAQQVIQSPDWPRKQAQIAGAYSQVVHAKEIGLHKYPAVVFDDRDVVYGTADVAQASLHRMQGTD</sequence>
<proteinExistence type="predicted"/>
<evidence type="ECO:0000313" key="3">
    <source>
        <dbReference type="Proteomes" id="UP001565243"/>
    </source>
</evidence>
<evidence type="ECO:0000256" key="1">
    <source>
        <dbReference type="SAM" id="SignalP"/>
    </source>
</evidence>
<keyword evidence="3" id="KW-1185">Reference proteome</keyword>
<reference evidence="2 3" key="1">
    <citation type="submission" date="2024-07" db="EMBL/GenBank/DDBJ databases">
        <authorList>
            <person name="Hebao G."/>
        </authorList>
    </citation>
    <scope>NUCLEOTIDE SEQUENCE [LARGE SCALE GENOMIC DNA]</scope>
    <source>
        <strain evidence="2 3">ACCC 02193</strain>
    </source>
</reference>
<feature type="chain" id="PRO_5047183623" evidence="1">
    <location>
        <begin position="20"/>
        <end position="131"/>
    </location>
</feature>
<keyword evidence="1" id="KW-0732">Signal</keyword>
<accession>A0ABV4EDB9</accession>